<sequence length="95" mass="10534">MGLVRALPPGGDRSFNSCLVLIDRYSKAAMFLPCHKDDTSMETAIMICNRVLCHTGLFQNIISDRDHKSTSAIWTNLHNLFGKKGIILKSISPSN</sequence>
<proteinExistence type="predicted"/>
<organism evidence="1 2">
    <name type="scientific">Austropuccinia psidii MF-1</name>
    <dbReference type="NCBI Taxonomy" id="1389203"/>
    <lineage>
        <taxon>Eukaryota</taxon>
        <taxon>Fungi</taxon>
        <taxon>Dikarya</taxon>
        <taxon>Basidiomycota</taxon>
        <taxon>Pucciniomycotina</taxon>
        <taxon>Pucciniomycetes</taxon>
        <taxon>Pucciniales</taxon>
        <taxon>Sphaerophragmiaceae</taxon>
        <taxon>Austropuccinia</taxon>
    </lineage>
</organism>
<dbReference type="Gene3D" id="3.30.420.10">
    <property type="entry name" value="Ribonuclease H-like superfamily/Ribonuclease H"/>
    <property type="match status" value="1"/>
</dbReference>
<keyword evidence="2" id="KW-1185">Reference proteome</keyword>
<dbReference type="EMBL" id="AVOT02020795">
    <property type="protein sequence ID" value="MBW0509177.1"/>
    <property type="molecule type" value="Genomic_DNA"/>
</dbReference>
<evidence type="ECO:0008006" key="3">
    <source>
        <dbReference type="Google" id="ProtNLM"/>
    </source>
</evidence>
<dbReference type="GO" id="GO:0003676">
    <property type="term" value="F:nucleic acid binding"/>
    <property type="evidence" value="ECO:0007669"/>
    <property type="project" value="InterPro"/>
</dbReference>
<gene>
    <name evidence="1" type="ORF">O181_048892</name>
</gene>
<dbReference type="SUPFAM" id="SSF53098">
    <property type="entry name" value="Ribonuclease H-like"/>
    <property type="match status" value="1"/>
</dbReference>
<dbReference type="Proteomes" id="UP000765509">
    <property type="component" value="Unassembled WGS sequence"/>
</dbReference>
<dbReference type="InterPro" id="IPR036397">
    <property type="entry name" value="RNaseH_sf"/>
</dbReference>
<comment type="caution">
    <text evidence="1">The sequence shown here is derived from an EMBL/GenBank/DDBJ whole genome shotgun (WGS) entry which is preliminary data.</text>
</comment>
<protein>
    <recommendedName>
        <fullName evidence="3">Integrase catalytic domain-containing protein</fullName>
    </recommendedName>
</protein>
<dbReference type="AlphaFoldDB" id="A0A9Q3E0Q9"/>
<dbReference type="InterPro" id="IPR012337">
    <property type="entry name" value="RNaseH-like_sf"/>
</dbReference>
<evidence type="ECO:0000313" key="2">
    <source>
        <dbReference type="Proteomes" id="UP000765509"/>
    </source>
</evidence>
<accession>A0A9Q3E0Q9</accession>
<evidence type="ECO:0000313" key="1">
    <source>
        <dbReference type="EMBL" id="MBW0509177.1"/>
    </source>
</evidence>
<reference evidence="1" key="1">
    <citation type="submission" date="2021-03" db="EMBL/GenBank/DDBJ databases">
        <title>Draft genome sequence of rust myrtle Austropuccinia psidii MF-1, a brazilian biotype.</title>
        <authorList>
            <person name="Quecine M.C."/>
            <person name="Pachon D.M.R."/>
            <person name="Bonatelli M.L."/>
            <person name="Correr F.H."/>
            <person name="Franceschini L.M."/>
            <person name="Leite T.F."/>
            <person name="Margarido G.R.A."/>
            <person name="Almeida C.A."/>
            <person name="Ferrarezi J.A."/>
            <person name="Labate C.A."/>
        </authorList>
    </citation>
    <scope>NUCLEOTIDE SEQUENCE</scope>
    <source>
        <strain evidence="1">MF-1</strain>
    </source>
</reference>
<name>A0A9Q3E0Q9_9BASI</name>